<evidence type="ECO:0000313" key="1">
    <source>
        <dbReference type="EMBL" id="MCB4800260.1"/>
    </source>
</evidence>
<dbReference type="AlphaFoldDB" id="A0A9X1I2K1"/>
<dbReference type="Proteomes" id="UP001139199">
    <property type="component" value="Unassembled WGS sequence"/>
</dbReference>
<keyword evidence="2" id="KW-1185">Reference proteome</keyword>
<organism evidence="1 2">
    <name type="scientific">Neotamlana laminarinivorans</name>
    <dbReference type="NCBI Taxonomy" id="2883124"/>
    <lineage>
        <taxon>Bacteria</taxon>
        <taxon>Pseudomonadati</taxon>
        <taxon>Bacteroidota</taxon>
        <taxon>Flavobacteriia</taxon>
        <taxon>Flavobacteriales</taxon>
        <taxon>Flavobacteriaceae</taxon>
        <taxon>Neotamlana</taxon>
    </lineage>
</organism>
<proteinExistence type="predicted"/>
<dbReference type="RefSeq" id="WP_226544736.1">
    <property type="nucleotide sequence ID" value="NZ_JAJAPW010000012.1"/>
</dbReference>
<comment type="caution">
    <text evidence="1">The sequence shown here is derived from an EMBL/GenBank/DDBJ whole genome shotgun (WGS) entry which is preliminary data.</text>
</comment>
<dbReference type="EMBL" id="JAJAPW010000012">
    <property type="protein sequence ID" value="MCB4800260.1"/>
    <property type="molecule type" value="Genomic_DNA"/>
</dbReference>
<evidence type="ECO:0000313" key="2">
    <source>
        <dbReference type="Proteomes" id="UP001139199"/>
    </source>
</evidence>
<protein>
    <submittedName>
        <fullName evidence="1">Uncharacterized protein</fullName>
    </submittedName>
</protein>
<sequence>MEQIRDYNLDDFKVLLLDNFKNIYDLELLILKGHIITEFTINCYLENLSNNPDANFFKGGYNHSLKIGMIEHFGNFGERSVGLIKSLKLLNKIRNGIAHTLTVNEQLIQEYINSVINIASENFINPDYELRLKFSMATGYLCAEIFGEYYEQREKNKN</sequence>
<accession>A0A9X1I2K1</accession>
<gene>
    <name evidence="1" type="ORF">LG649_15520</name>
</gene>
<name>A0A9X1I2K1_9FLAO</name>
<reference evidence="1" key="1">
    <citation type="submission" date="2021-10" db="EMBL/GenBank/DDBJ databases">
        <title>Tamlana sargassums sp. nov., and Tamlana laminarinivorans sp. nov., two new bacteria isolated from the brown alga.</title>
        <authorList>
            <person name="Li J."/>
        </authorList>
    </citation>
    <scope>NUCLEOTIDE SEQUENCE</scope>
    <source>
        <strain evidence="1">PT2-4</strain>
    </source>
</reference>